<evidence type="ECO:0000256" key="5">
    <source>
        <dbReference type="ARBA" id="ARBA00022448"/>
    </source>
</evidence>
<evidence type="ECO:0000256" key="8">
    <source>
        <dbReference type="ARBA" id="ARBA00022989"/>
    </source>
</evidence>
<dbReference type="InterPro" id="IPR000440">
    <property type="entry name" value="NADH_UbQ/plastoQ_OxRdtase_su3"/>
</dbReference>
<sequence>MKQEEFIPIILIRIIRIRFSIILLTISIITRNNIPEAEKISIYECGFDPLKTSRLPFSIKFFLIGVLFLIFDLEISYIFPWSATMKETKLIRFITMILFLIILTLGFIYEWLKKGLDWE</sequence>
<keyword evidence="7 13" id="KW-1278">Translocase</keyword>
<dbReference type="PANTHER" id="PTHR11058:SF9">
    <property type="entry name" value="NADH-UBIQUINONE OXIDOREDUCTASE CHAIN 3"/>
    <property type="match status" value="1"/>
</dbReference>
<evidence type="ECO:0000256" key="11">
    <source>
        <dbReference type="ARBA" id="ARBA00023136"/>
    </source>
</evidence>
<comment type="function">
    <text evidence="13">Core subunit of the mitochondrial membrane respiratory chain NADH dehydrogenase (Complex I) which catalyzes electron transfer from NADH through the respiratory chain, using ubiquinone as an electron acceptor. Essential for the catalytic activity of complex I.</text>
</comment>
<keyword evidence="6 13" id="KW-0812">Transmembrane</keyword>
<evidence type="ECO:0000256" key="12">
    <source>
        <dbReference type="ARBA" id="ARBA00049551"/>
    </source>
</evidence>
<keyword evidence="11 13" id="KW-0472">Membrane</keyword>
<dbReference type="GO" id="GO:0030964">
    <property type="term" value="C:NADH dehydrogenase complex"/>
    <property type="evidence" value="ECO:0007669"/>
    <property type="project" value="TreeGrafter"/>
</dbReference>
<dbReference type="Pfam" id="PF00507">
    <property type="entry name" value="Oxidored_q4"/>
    <property type="match status" value="1"/>
</dbReference>
<evidence type="ECO:0000256" key="1">
    <source>
        <dbReference type="ARBA" id="ARBA00004141"/>
    </source>
</evidence>
<comment type="subcellular location">
    <subcellularLocation>
        <location evidence="1">Membrane</location>
        <topology evidence="1">Multi-pass membrane protein</topology>
    </subcellularLocation>
    <subcellularLocation>
        <location evidence="13">Mitochondrion membrane</location>
        <topology evidence="13">Multi-pass membrane protein</topology>
    </subcellularLocation>
</comment>
<dbReference type="Gene3D" id="1.20.58.1610">
    <property type="entry name" value="NADH:ubiquinone/plastoquinone oxidoreductase, chain 3"/>
    <property type="match status" value="1"/>
</dbReference>
<feature type="transmembrane region" description="Helical" evidence="13">
    <location>
        <begin position="61"/>
        <end position="79"/>
    </location>
</feature>
<evidence type="ECO:0000256" key="10">
    <source>
        <dbReference type="ARBA" id="ARBA00023075"/>
    </source>
</evidence>
<keyword evidence="13 14" id="KW-0496">Mitochondrion</keyword>
<evidence type="ECO:0000256" key="9">
    <source>
        <dbReference type="ARBA" id="ARBA00023027"/>
    </source>
</evidence>
<dbReference type="GO" id="GO:0008137">
    <property type="term" value="F:NADH dehydrogenase (ubiquinone) activity"/>
    <property type="evidence" value="ECO:0007669"/>
    <property type="project" value="UniProtKB-UniRule"/>
</dbReference>
<evidence type="ECO:0000313" key="14">
    <source>
        <dbReference type="EMBL" id="AIL24451.1"/>
    </source>
</evidence>
<feature type="transmembrane region" description="Helical" evidence="13">
    <location>
        <begin position="6"/>
        <end position="29"/>
    </location>
</feature>
<dbReference type="GO" id="GO:0031966">
    <property type="term" value="C:mitochondrial membrane"/>
    <property type="evidence" value="ECO:0007669"/>
    <property type="project" value="UniProtKB-SubCell"/>
</dbReference>
<keyword evidence="13" id="KW-0679">Respiratory chain</keyword>
<evidence type="ECO:0000256" key="6">
    <source>
        <dbReference type="ARBA" id="ARBA00022692"/>
    </source>
</evidence>
<dbReference type="EC" id="7.1.1.2" evidence="3 13"/>
<name>A0A0K0KN62_9METZ</name>
<keyword evidence="9 13" id="KW-0520">NAD</keyword>
<geneLocation type="mitochondrion" evidence="14"/>
<organism evidence="14">
    <name type="scientific">Bathydorus laniger</name>
    <dbReference type="NCBI Taxonomy" id="1503680"/>
    <lineage>
        <taxon>Eukaryota</taxon>
        <taxon>Metazoa</taxon>
        <taxon>Porifera</taxon>
        <taxon>Hexactinellida</taxon>
        <taxon>Hexasterophora</taxon>
        <taxon>Lyssacinosida</taxon>
        <taxon>Rossellidae</taxon>
        <taxon>Bathydorus</taxon>
    </lineage>
</organism>
<dbReference type="AlphaFoldDB" id="A0A0K0KN62"/>
<evidence type="ECO:0000256" key="3">
    <source>
        <dbReference type="ARBA" id="ARBA00012944"/>
    </source>
</evidence>
<proteinExistence type="inferred from homology"/>
<evidence type="ECO:0000256" key="4">
    <source>
        <dbReference type="ARBA" id="ARBA00021007"/>
    </source>
</evidence>
<evidence type="ECO:0000256" key="13">
    <source>
        <dbReference type="RuleBase" id="RU003640"/>
    </source>
</evidence>
<dbReference type="EMBL" id="KJ634155">
    <property type="protein sequence ID" value="AIL24451.1"/>
    <property type="molecule type" value="Genomic_DNA"/>
</dbReference>
<dbReference type="PANTHER" id="PTHR11058">
    <property type="entry name" value="NADH-UBIQUINONE OXIDOREDUCTASE CHAIN 3"/>
    <property type="match status" value="1"/>
</dbReference>
<reference evidence="14" key="1">
    <citation type="submission" date="2014-03" db="EMBL/GenBank/DDBJ databases">
        <title>Mitochondrial genome evolution in two species of glass sponges.</title>
        <authorList>
            <person name="Kahn A.S."/>
            <person name="Geller J.B."/>
        </authorList>
    </citation>
    <scope>NUCLEOTIDE SEQUENCE</scope>
</reference>
<comment type="catalytic activity">
    <reaction evidence="12 13">
        <text>a ubiquinone + NADH + 5 H(+)(in) = a ubiquinol + NAD(+) + 4 H(+)(out)</text>
        <dbReference type="Rhea" id="RHEA:29091"/>
        <dbReference type="Rhea" id="RHEA-COMP:9565"/>
        <dbReference type="Rhea" id="RHEA-COMP:9566"/>
        <dbReference type="ChEBI" id="CHEBI:15378"/>
        <dbReference type="ChEBI" id="CHEBI:16389"/>
        <dbReference type="ChEBI" id="CHEBI:17976"/>
        <dbReference type="ChEBI" id="CHEBI:57540"/>
        <dbReference type="ChEBI" id="CHEBI:57945"/>
        <dbReference type="EC" id="7.1.1.2"/>
    </reaction>
</comment>
<keyword evidence="10 13" id="KW-0830">Ubiquinone</keyword>
<dbReference type="InterPro" id="IPR038430">
    <property type="entry name" value="NDAH_ubi_oxred_su3_sf"/>
</dbReference>
<comment type="similarity">
    <text evidence="2 13">Belongs to the complex I subunit 3 family.</text>
</comment>
<dbReference type="FunFam" id="1.20.58.1610:FF:000004">
    <property type="entry name" value="NADH-quinone oxidoreductase subunit A"/>
    <property type="match status" value="1"/>
</dbReference>
<keyword evidence="5 13" id="KW-0813">Transport</keyword>
<keyword evidence="8 13" id="KW-1133">Transmembrane helix</keyword>
<evidence type="ECO:0000256" key="2">
    <source>
        <dbReference type="ARBA" id="ARBA00008472"/>
    </source>
</evidence>
<evidence type="ECO:0000256" key="7">
    <source>
        <dbReference type="ARBA" id="ARBA00022967"/>
    </source>
</evidence>
<feature type="transmembrane region" description="Helical" evidence="13">
    <location>
        <begin position="91"/>
        <end position="112"/>
    </location>
</feature>
<accession>A0A0K0KN62</accession>
<keyword evidence="13" id="KW-0249">Electron transport</keyword>
<protein>
    <recommendedName>
        <fullName evidence="4 13">NADH-ubiquinone oxidoreductase chain 3</fullName>
        <ecNumber evidence="3 13">7.1.1.2</ecNumber>
    </recommendedName>
</protein>